<evidence type="ECO:0000256" key="3">
    <source>
        <dbReference type="ARBA" id="ARBA00023034"/>
    </source>
</evidence>
<proteinExistence type="predicted"/>
<reference evidence="7" key="3">
    <citation type="submission" date="2024-01" db="EMBL/GenBank/DDBJ databases">
        <authorList>
            <person name="Coelho M.A."/>
            <person name="David-Palma M."/>
            <person name="Shea T."/>
            <person name="Sun S."/>
            <person name="Cuomo C.A."/>
            <person name="Heitman J."/>
        </authorList>
    </citation>
    <scope>NUCLEOTIDE SEQUENCE</scope>
    <source>
        <strain evidence="7">CBS 7841</strain>
    </source>
</reference>
<evidence type="ECO:0000259" key="5">
    <source>
        <dbReference type="Pfam" id="PF23036"/>
    </source>
</evidence>
<keyword evidence="2" id="KW-0813">Transport</keyword>
<dbReference type="EMBL" id="CP143791">
    <property type="protein sequence ID" value="WVN90958.1"/>
    <property type="molecule type" value="Genomic_DNA"/>
</dbReference>
<dbReference type="InterPro" id="IPR055505">
    <property type="entry name" value="DUF7077"/>
</dbReference>
<dbReference type="Pfam" id="PF23274">
    <property type="entry name" value="DUF7077"/>
    <property type="match status" value="1"/>
</dbReference>
<feature type="domain" description="TRAPPC10/Trs130 N-terminal" evidence="5">
    <location>
        <begin position="20"/>
        <end position="322"/>
    </location>
</feature>
<dbReference type="KEGG" id="cdep:91090411"/>
<dbReference type="InterPro" id="IPR022233">
    <property type="entry name" value="TRAPPC10/Trs130_C"/>
</dbReference>
<feature type="domain" description="TRAPPC10/Trs130 C-terminal" evidence="4">
    <location>
        <begin position="997"/>
        <end position="1146"/>
    </location>
</feature>
<keyword evidence="3" id="KW-0333">Golgi apparatus</keyword>
<protein>
    <recommendedName>
        <fullName evidence="9">Trafficking protein particle complex subunit 10</fullName>
    </recommendedName>
</protein>
<dbReference type="GO" id="GO:1990071">
    <property type="term" value="C:TRAPPII protein complex"/>
    <property type="evidence" value="ECO:0007669"/>
    <property type="project" value="InterPro"/>
</dbReference>
<name>A0AAJ8M486_9TREE</name>
<dbReference type="GO" id="GO:0006891">
    <property type="term" value="P:intra-Golgi vesicle-mediated transport"/>
    <property type="evidence" value="ECO:0007669"/>
    <property type="project" value="TreeGrafter"/>
</dbReference>
<evidence type="ECO:0000313" key="7">
    <source>
        <dbReference type="EMBL" id="WVN90958.1"/>
    </source>
</evidence>
<dbReference type="AlphaFoldDB" id="A0AAJ8M486"/>
<dbReference type="PANTHER" id="PTHR13251:SF3">
    <property type="entry name" value="TRAFFICKING PROTEIN PARTICLE COMPLEX SUBUNIT 10"/>
    <property type="match status" value="1"/>
</dbReference>
<dbReference type="InterPro" id="IPR045126">
    <property type="entry name" value="TRAPPC10/Trs130"/>
</dbReference>
<evidence type="ECO:0000259" key="4">
    <source>
        <dbReference type="Pfam" id="PF12584"/>
    </source>
</evidence>
<accession>A0AAJ8M486</accession>
<evidence type="ECO:0000256" key="1">
    <source>
        <dbReference type="ARBA" id="ARBA00004555"/>
    </source>
</evidence>
<feature type="domain" description="DUF7077" evidence="6">
    <location>
        <begin position="703"/>
        <end position="816"/>
    </location>
</feature>
<dbReference type="Pfam" id="PF23036">
    <property type="entry name" value="TRAPPC10_1st"/>
    <property type="match status" value="1"/>
</dbReference>
<dbReference type="RefSeq" id="XP_066071658.1">
    <property type="nucleotide sequence ID" value="XM_066215561.1"/>
</dbReference>
<evidence type="ECO:0000259" key="6">
    <source>
        <dbReference type="Pfam" id="PF23274"/>
    </source>
</evidence>
<dbReference type="Pfam" id="PF12584">
    <property type="entry name" value="TRAPPC10"/>
    <property type="match status" value="1"/>
</dbReference>
<reference evidence="7" key="1">
    <citation type="submission" date="2016-06" db="EMBL/GenBank/DDBJ databases">
        <authorList>
            <person name="Cuomo C."/>
            <person name="Litvintseva A."/>
            <person name="Heitman J."/>
            <person name="Chen Y."/>
            <person name="Sun S."/>
            <person name="Springer D."/>
            <person name="Dromer F."/>
            <person name="Young S."/>
            <person name="Zeng Q."/>
            <person name="Chapman S."/>
            <person name="Gujja S."/>
            <person name="Saif S."/>
            <person name="Birren B."/>
        </authorList>
    </citation>
    <scope>NUCLEOTIDE SEQUENCE</scope>
    <source>
        <strain evidence="7">CBS 7841</strain>
    </source>
</reference>
<dbReference type="GeneID" id="91090411"/>
<evidence type="ECO:0008006" key="9">
    <source>
        <dbReference type="Google" id="ProtNLM"/>
    </source>
</evidence>
<dbReference type="GO" id="GO:0034498">
    <property type="term" value="P:early endosome to Golgi transport"/>
    <property type="evidence" value="ECO:0007669"/>
    <property type="project" value="TreeGrafter"/>
</dbReference>
<reference evidence="7" key="2">
    <citation type="journal article" date="2022" name="Elife">
        <title>Obligate sexual reproduction of a homothallic fungus closely related to the Cryptococcus pathogenic species complex.</title>
        <authorList>
            <person name="Passer A.R."/>
            <person name="Clancey S.A."/>
            <person name="Shea T."/>
            <person name="David-Palma M."/>
            <person name="Averette A.F."/>
            <person name="Boekhout T."/>
            <person name="Porcel B.M."/>
            <person name="Nowrousian M."/>
            <person name="Cuomo C.A."/>
            <person name="Sun S."/>
            <person name="Heitman J."/>
            <person name="Coelho M.A."/>
        </authorList>
    </citation>
    <scope>NUCLEOTIDE SEQUENCE</scope>
    <source>
        <strain evidence="7">CBS 7841</strain>
    </source>
</reference>
<dbReference type="PANTHER" id="PTHR13251">
    <property type="entry name" value="EPILEPSY HOLOPROSENCEPHALY CANDIDATE 1/TMEM1"/>
    <property type="match status" value="1"/>
</dbReference>
<dbReference type="Proteomes" id="UP000094043">
    <property type="component" value="Chromosome 8"/>
</dbReference>
<keyword evidence="8" id="KW-1185">Reference proteome</keyword>
<dbReference type="InterPro" id="IPR056913">
    <property type="entry name" value="TRAPPC10/Trs130_N"/>
</dbReference>
<gene>
    <name evidence="7" type="ORF">L203_106203</name>
</gene>
<evidence type="ECO:0000313" key="8">
    <source>
        <dbReference type="Proteomes" id="UP000094043"/>
    </source>
</evidence>
<dbReference type="GO" id="GO:0005829">
    <property type="term" value="C:cytosol"/>
    <property type="evidence" value="ECO:0007669"/>
    <property type="project" value="GOC"/>
</dbReference>
<evidence type="ECO:0000256" key="2">
    <source>
        <dbReference type="ARBA" id="ARBA00022448"/>
    </source>
</evidence>
<organism evidence="7 8">
    <name type="scientific">Cryptococcus depauperatus CBS 7841</name>
    <dbReference type="NCBI Taxonomy" id="1295531"/>
    <lineage>
        <taxon>Eukaryota</taxon>
        <taxon>Fungi</taxon>
        <taxon>Dikarya</taxon>
        <taxon>Basidiomycota</taxon>
        <taxon>Agaricomycotina</taxon>
        <taxon>Tremellomycetes</taxon>
        <taxon>Tremellales</taxon>
        <taxon>Cryptococcaceae</taxon>
        <taxon>Cryptococcus</taxon>
    </lineage>
</organism>
<comment type="subcellular location">
    <subcellularLocation>
        <location evidence="1">Golgi apparatus</location>
    </subcellularLocation>
</comment>
<sequence length="1172" mass="131257">MSPSVKITYTLHPSPVNSSPSSSILYSAIAGVRAHLPLRNLHWKSSSRTSLRTIQEIDVELVELGEVSSARGMAESVLDSPLVNMCFVVCEDAEIYKSQTRNFVRDWLSLLAARRAPHTALIVLVNPPSVVEKTGKSVWGKDKGVLGKLKADFNVGKVDRCIQLNLPPPETKDPAAWPELLNKIKESFVSAFDSAILEREEEVKRGEAQRLMVGWNFCTWFLLKESLAQSFELVNLPEDSLIVYEELEASFLQVVKEQNLSWIGKLGANGPNDDSLPILDTTVKPYREMLRNSAISIFDFRIYLFARQGILLGKLGRVTEVAKRGQWFVASLAKRLRENESDLAEYFIESWTYTACMDIVSKCDRWSYTDRSNGNYSGLTTYESARLELLDIARIQVERLGVSLGHLPNAYPFQPPSTLLPFQQSSILFDEASVSSSVPPSPTVPRRQRISNNLLSESISDHAKFLELYKDLTDKAQKAHVKFGKIGSSIRLKADLSALALISKEWNNAYSSSRALAMDCVEQRIWEPVSKFAMETAFKAHKHLNNVKDLDWAELGVAYLEVCATNPSKGEELDTVIEGLKALDVGLDVKDHRAFEVIMMQDECLFEDDQTSITVKVSNRLGSTVLIDSISLYFVNPSGEGVFYYSKNIDLQPGSNSVKLLCSTSTQGIYILRVATITLGRISFLYNTTDQITRLTVRRDDDGPQVKMRMPYDMRLDDDSKIVFEIKGGRFDIKSAFLRLQSLNGDISYVLSEAKIYNRTLQLNEQGSIVIGDISLGQAMEVYVPYMSSSTAELAQAHIILQYETEKGSRAWIDTQCVKMGLPLTVNVQDFFRPQCLLSHFTIAADANDSLKIFSVDLSVLNESSYEVEACGKTTHSVVVTPQQSLSCLFRIRKKITEKDSTPSLRLSIKYCKVEEEIRSSVVEALRTVPPSARAEVEHIIRQVLADRSRWKAYLVGEPLGDTLRPYLDRIPEVAKEFCAGLNNRSNSAKWRTLDIPVDVPQRRLLTTIRITALSTDEKLVYQGRPLAMKLLISTSSEWMGVPIPLSVEEENQKLMFDVQANPDDWVLLGKKRGSFISDSENDEEQHIVLLPIRAGVIFLPHVLVHPIELGPLPGQPISQYQTQTCGQGILYESYVENAGQTINVLPAKKEVTTIVPVPLPSGIAHEADWDE</sequence>